<dbReference type="Proteomes" id="UP000036802">
    <property type="component" value="Unassembled WGS sequence"/>
</dbReference>
<name>A0A0L7CYQ8_BIFBR</name>
<proteinExistence type="predicted"/>
<accession>A0A0L7CYQ8</accession>
<gene>
    <name evidence="1" type="ORF">BBM1114_06775</name>
</gene>
<sequence>MLGKDVLMEDIDIDQWRNAQDLLLESSKEKRRIIVLHDNGVVRKCEHTDGIEIVGKPTEITDAPAQAKELYENNKDNVDFVAIFERRAFDEYFSRMQQSWVADEPLDSFVHRTYALLDEYPTTMVTYPGPARETLGLQYRFGVTRNEAIVLANRWVRPNSSLLLGVYDEGGIWASLVMSFDSELTMVELTTVDAERVDVKGDLGEVTARAMEWMIENHRPDAAALVWTREAFDKFREAKNKELAVAAALANGAAVVLRS</sequence>
<dbReference type="AlphaFoldDB" id="A0A0L7CYQ8"/>
<dbReference type="PATRIC" id="fig|1365964.3.peg.1368"/>
<dbReference type="RefSeq" id="WP_050825222.1">
    <property type="nucleotide sequence ID" value="NZ_AVQC01000012.1"/>
</dbReference>
<reference evidence="1 2" key="1">
    <citation type="journal article" date="2015" name="Int J Genomics">
        <title>Comparative Genomics Revealed Genetic Diversity and Species/Strain-Level Differences in Carbohydrate Metabolism of Three Probiotic Bifidobacterial Species.</title>
        <authorList>
            <person name="Odamaki T."/>
            <person name="Horigome A."/>
            <person name="Sugahara H."/>
            <person name="Hashikura N."/>
            <person name="Minami J."/>
            <person name="Xiao J.Z."/>
            <person name="Abe F."/>
        </authorList>
    </citation>
    <scope>NUCLEOTIDE SEQUENCE [LARGE SCALE GENOMIC DNA]</scope>
    <source>
        <strain evidence="1 2">MCC 1114</strain>
    </source>
</reference>
<organism evidence="1 2">
    <name type="scientific">Bifidobacterium breve MCC 1114</name>
    <dbReference type="NCBI Taxonomy" id="1365964"/>
    <lineage>
        <taxon>Bacteria</taxon>
        <taxon>Bacillati</taxon>
        <taxon>Actinomycetota</taxon>
        <taxon>Actinomycetes</taxon>
        <taxon>Bifidobacteriales</taxon>
        <taxon>Bifidobacteriaceae</taxon>
        <taxon>Bifidobacterium</taxon>
    </lineage>
</organism>
<dbReference type="EMBL" id="AVQC01000012">
    <property type="protein sequence ID" value="KOA64872.1"/>
    <property type="molecule type" value="Genomic_DNA"/>
</dbReference>
<protein>
    <submittedName>
        <fullName evidence="1">Uncharacterized protein</fullName>
    </submittedName>
</protein>
<comment type="caution">
    <text evidence="1">The sequence shown here is derived from an EMBL/GenBank/DDBJ whole genome shotgun (WGS) entry which is preliminary data.</text>
</comment>
<evidence type="ECO:0000313" key="2">
    <source>
        <dbReference type="Proteomes" id="UP000036802"/>
    </source>
</evidence>
<evidence type="ECO:0000313" key="1">
    <source>
        <dbReference type="EMBL" id="KOA64872.1"/>
    </source>
</evidence>